<feature type="domain" description="Choline/carnitine acyltransferase" evidence="15">
    <location>
        <begin position="26"/>
        <end position="598"/>
    </location>
</feature>
<dbReference type="OMA" id="DVWAKDY"/>
<evidence type="ECO:0000256" key="9">
    <source>
        <dbReference type="ARBA" id="ARBA00023140"/>
    </source>
</evidence>
<sequence length="618" mass="71156">MMMASSKSFLSDTEKTFEYQNILPSLPIPPLQHTLDRYLDSVKPHVTEEEYRQTEFLVNQFASGLGKELHFKLSEKAKYMRNWLEKWWDEAVYLELRNPNALYGNMSGPGPYMYNLWTAKADSQLERASLMLNVITEYWQNLRRERLRPHKDNKGRSLCMNQFRRMFNCSRIPGHFKDELLYHFKTESEGDCPSNIIVLYKGRIFSIQSVDENDEPLTAPEFMILLQIIYKQCNSSPPGQGLANLTTLKRSDWAEARGRILALHPDNYHKLQEIEKSVFVLGLDDYSPKDESEVSWQGLGGNAEGKWFDKSLCVVVYKNGLIASNCDHAPTDAMVLVSCTYYVHLRVLEHKGSWQGTKTIRKLKAPMELELHLDPHIIKTISEAKTIFPKNCDSVEVLTSHFTEYGKSFIRKHKLHPDTHVQLALQLAYYRQHRRPAPTYETATTRRFYHGRTETMRSCTTEAINWCKAMVDPSVGGGRRYQLYKMAADRHNKLMDECSNFEGCDRHLLGLAMICREENIPLPQIFTDSSFFRSGGGGNFILSTSSVGYTPVYGGVAPMCSNGYGAFYRIENHQIVFFLTSWTEDKDTSVQQFAKDLHTTLQEMIKLIQTQVTESARL</sequence>
<keyword evidence="6" id="KW-0276">Fatty acid metabolism</keyword>
<evidence type="ECO:0000256" key="8">
    <source>
        <dbReference type="ARBA" id="ARBA00023098"/>
    </source>
</evidence>
<dbReference type="RefSeq" id="XP_009049143.1">
    <property type="nucleotide sequence ID" value="XM_009050895.1"/>
</dbReference>
<dbReference type="Pfam" id="PF00755">
    <property type="entry name" value="Carn_acyltransf"/>
    <property type="match status" value="1"/>
</dbReference>
<evidence type="ECO:0000256" key="13">
    <source>
        <dbReference type="ARBA" id="ARBA00067184"/>
    </source>
</evidence>
<comment type="similarity">
    <text evidence="3">Belongs to the carnitine/choline acetyltransferase family.</text>
</comment>
<dbReference type="KEGG" id="lgi:LOTGIDRAFT_226052"/>
<dbReference type="EMBL" id="KB200828">
    <property type="protein sequence ID" value="ESP00180.1"/>
    <property type="molecule type" value="Genomic_DNA"/>
</dbReference>
<evidence type="ECO:0000256" key="12">
    <source>
        <dbReference type="ARBA" id="ARBA00066418"/>
    </source>
</evidence>
<keyword evidence="9" id="KW-0576">Peroxisome</keyword>
<keyword evidence="10" id="KW-0012">Acyltransferase</keyword>
<evidence type="ECO:0000256" key="3">
    <source>
        <dbReference type="ARBA" id="ARBA00005232"/>
    </source>
</evidence>
<evidence type="ECO:0000256" key="4">
    <source>
        <dbReference type="ARBA" id="ARBA00022448"/>
    </source>
</evidence>
<dbReference type="GO" id="GO:0005777">
    <property type="term" value="C:peroxisome"/>
    <property type="evidence" value="ECO:0007669"/>
    <property type="project" value="UniProtKB-SubCell"/>
</dbReference>
<evidence type="ECO:0000256" key="7">
    <source>
        <dbReference type="ARBA" id="ARBA00022990"/>
    </source>
</evidence>
<evidence type="ECO:0000256" key="14">
    <source>
        <dbReference type="PIRSR" id="PIRSR600542-1"/>
    </source>
</evidence>
<accession>V4CE05</accession>
<dbReference type="HOGENOM" id="CLU_013513_5_3_1"/>
<dbReference type="GO" id="GO:0006631">
    <property type="term" value="P:fatty acid metabolic process"/>
    <property type="evidence" value="ECO:0007669"/>
    <property type="project" value="UniProtKB-KW"/>
</dbReference>
<dbReference type="PANTHER" id="PTHR22589:SF67">
    <property type="entry name" value="PEROXISOMAL CARNITINE O-OCTANOYLTRANSFERASE"/>
    <property type="match status" value="1"/>
</dbReference>
<evidence type="ECO:0000259" key="15">
    <source>
        <dbReference type="Pfam" id="PF00755"/>
    </source>
</evidence>
<dbReference type="CTD" id="20247329"/>
<evidence type="ECO:0000313" key="17">
    <source>
        <dbReference type="Proteomes" id="UP000030746"/>
    </source>
</evidence>
<evidence type="ECO:0000256" key="1">
    <source>
        <dbReference type="ARBA" id="ARBA00004275"/>
    </source>
</evidence>
<dbReference type="InterPro" id="IPR042231">
    <property type="entry name" value="Cho/carn_acyl_trans_2"/>
</dbReference>
<keyword evidence="4" id="KW-0813">Transport</keyword>
<keyword evidence="17" id="KW-1185">Reference proteome</keyword>
<keyword evidence="7" id="KW-0007">Acetylation</keyword>
<dbReference type="AlphaFoldDB" id="V4CE05"/>
<keyword evidence="8" id="KW-0443">Lipid metabolism</keyword>
<organism evidence="16 17">
    <name type="scientific">Lottia gigantea</name>
    <name type="common">Giant owl limpet</name>
    <dbReference type="NCBI Taxonomy" id="225164"/>
    <lineage>
        <taxon>Eukaryota</taxon>
        <taxon>Metazoa</taxon>
        <taxon>Spiralia</taxon>
        <taxon>Lophotrochozoa</taxon>
        <taxon>Mollusca</taxon>
        <taxon>Gastropoda</taxon>
        <taxon>Patellogastropoda</taxon>
        <taxon>Lottioidea</taxon>
        <taxon>Lottiidae</taxon>
        <taxon>Lottia</taxon>
    </lineage>
</organism>
<keyword evidence="5" id="KW-0808">Transferase</keyword>
<dbReference type="GeneID" id="20247329"/>
<dbReference type="STRING" id="225164.V4CE05"/>
<evidence type="ECO:0000313" key="16">
    <source>
        <dbReference type="EMBL" id="ESP00180.1"/>
    </source>
</evidence>
<comment type="pathway">
    <text evidence="2">Lipid metabolism; fatty acid beta-oxidation.</text>
</comment>
<dbReference type="OrthoDB" id="240216at2759"/>
<comment type="catalytic activity">
    <reaction evidence="11">
        <text>octanoyl-CoA + (R)-carnitine = O-octanoyl-(R)-carnitine + CoA</text>
        <dbReference type="Rhea" id="RHEA:17177"/>
        <dbReference type="ChEBI" id="CHEBI:16347"/>
        <dbReference type="ChEBI" id="CHEBI:18102"/>
        <dbReference type="ChEBI" id="CHEBI:57287"/>
        <dbReference type="ChEBI" id="CHEBI:57386"/>
        <dbReference type="EC" id="2.3.1.137"/>
    </reaction>
</comment>
<feature type="active site" description="Proton acceptor" evidence="14">
    <location>
        <position position="328"/>
    </location>
</feature>
<dbReference type="Gene3D" id="3.30.559.10">
    <property type="entry name" value="Chloramphenicol acetyltransferase-like domain"/>
    <property type="match status" value="1"/>
</dbReference>
<dbReference type="InterPro" id="IPR000542">
    <property type="entry name" value="Carn_acyl_trans"/>
</dbReference>
<dbReference type="Gene3D" id="3.30.559.70">
    <property type="entry name" value="Choline/Carnitine o-acyltransferase, domain 2"/>
    <property type="match status" value="1"/>
</dbReference>
<evidence type="ECO:0000256" key="2">
    <source>
        <dbReference type="ARBA" id="ARBA00005005"/>
    </source>
</evidence>
<evidence type="ECO:0000256" key="5">
    <source>
        <dbReference type="ARBA" id="ARBA00022679"/>
    </source>
</evidence>
<name>V4CE05_LOTGI</name>
<dbReference type="InterPro" id="IPR039551">
    <property type="entry name" value="Cho/carn_acyl_trans"/>
</dbReference>
<gene>
    <name evidence="16" type="ORF">LOTGIDRAFT_226052</name>
</gene>
<dbReference type="InterPro" id="IPR023213">
    <property type="entry name" value="CAT-like_dom_sf"/>
</dbReference>
<dbReference type="Proteomes" id="UP000030746">
    <property type="component" value="Unassembled WGS sequence"/>
</dbReference>
<reference evidence="16 17" key="1">
    <citation type="journal article" date="2013" name="Nature">
        <title>Insights into bilaterian evolution from three spiralian genomes.</title>
        <authorList>
            <person name="Simakov O."/>
            <person name="Marletaz F."/>
            <person name="Cho S.J."/>
            <person name="Edsinger-Gonzales E."/>
            <person name="Havlak P."/>
            <person name="Hellsten U."/>
            <person name="Kuo D.H."/>
            <person name="Larsson T."/>
            <person name="Lv J."/>
            <person name="Arendt D."/>
            <person name="Savage R."/>
            <person name="Osoegawa K."/>
            <person name="de Jong P."/>
            <person name="Grimwood J."/>
            <person name="Chapman J.A."/>
            <person name="Shapiro H."/>
            <person name="Aerts A."/>
            <person name="Otillar R.P."/>
            <person name="Terry A.Y."/>
            <person name="Boore J.L."/>
            <person name="Grigoriev I.V."/>
            <person name="Lindberg D.R."/>
            <person name="Seaver E.C."/>
            <person name="Weisblat D.A."/>
            <person name="Putnam N.H."/>
            <person name="Rokhsar D.S."/>
        </authorList>
    </citation>
    <scope>NUCLEOTIDE SEQUENCE [LARGE SCALE GENOMIC DNA]</scope>
</reference>
<protein>
    <recommendedName>
        <fullName evidence="13">Peroxisomal carnitine O-octanoyltransferase</fullName>
        <ecNumber evidence="12">2.3.1.137</ecNumber>
    </recommendedName>
</protein>
<proteinExistence type="inferred from homology"/>
<dbReference type="EC" id="2.3.1.137" evidence="12"/>
<evidence type="ECO:0000256" key="11">
    <source>
        <dbReference type="ARBA" id="ARBA00052326"/>
    </source>
</evidence>
<dbReference type="FunFam" id="3.30.559.70:FF:000006">
    <property type="entry name" value="Peroxisomal carnitine O-octanoyltransferase"/>
    <property type="match status" value="1"/>
</dbReference>
<evidence type="ECO:0000256" key="10">
    <source>
        <dbReference type="ARBA" id="ARBA00023315"/>
    </source>
</evidence>
<dbReference type="SUPFAM" id="SSF52777">
    <property type="entry name" value="CoA-dependent acyltransferases"/>
    <property type="match status" value="2"/>
</dbReference>
<dbReference type="GO" id="GO:0008458">
    <property type="term" value="F:carnitine O-octanoyltransferase activity"/>
    <property type="evidence" value="ECO:0007669"/>
    <property type="project" value="UniProtKB-EC"/>
</dbReference>
<dbReference type="PANTHER" id="PTHR22589">
    <property type="entry name" value="CARNITINE O-ACYLTRANSFERASE"/>
    <property type="match status" value="1"/>
</dbReference>
<comment type="subcellular location">
    <subcellularLocation>
        <location evidence="1">Peroxisome</location>
    </subcellularLocation>
</comment>
<evidence type="ECO:0000256" key="6">
    <source>
        <dbReference type="ARBA" id="ARBA00022832"/>
    </source>
</evidence>